<accession>A0AA97FIM9</accession>
<sequence length="305" mass="34879">MPRSPLPQRHGLDAAWVRTPRETTWATMREHLVERLPRLTPARIDEMLGDGAFVDDSGRPLAADESYRPHAIVWFHRDLRDEAEVPFPLDVLHQDERVVVVDKPHFLATIPRGRHVRQSVVVRARNMLGLPELSPAHRLDRVTAGVLLLTTERRWRRAYQTMFEERVPRKEYEAVAAAPGDLELPAHVRSHITKQHGVMQAFEHDDRAPNAHTLVELIEERGGLARYRATPFTGKTHQIRLHMNRLGRPIVGDPLYPLVDDVDVDDFSAPLQLLARTLRFVDPVDGAEREFTSPRALEAFPPSDR</sequence>
<dbReference type="InterPro" id="IPR020103">
    <property type="entry name" value="PsdUridine_synth_cat_dom_sf"/>
</dbReference>
<dbReference type="KEGG" id="mbet:N8K70_06205"/>
<dbReference type="PANTHER" id="PTHR21600:SF84">
    <property type="entry name" value="PSEUDOURIDINE SYNTHASE RSUA_RLUA-LIKE DOMAIN-CONTAINING PROTEIN"/>
    <property type="match status" value="1"/>
</dbReference>
<organism evidence="5 6">
    <name type="scientific">Microbacterium betulae</name>
    <dbReference type="NCBI Taxonomy" id="2981139"/>
    <lineage>
        <taxon>Bacteria</taxon>
        <taxon>Bacillati</taxon>
        <taxon>Actinomycetota</taxon>
        <taxon>Actinomycetes</taxon>
        <taxon>Micrococcales</taxon>
        <taxon>Microbacteriaceae</taxon>
        <taxon>Microbacterium</taxon>
    </lineage>
</organism>
<keyword evidence="6" id="KW-1185">Reference proteome</keyword>
<dbReference type="GO" id="GO:0000455">
    <property type="term" value="P:enzyme-directed rRNA pseudouridine synthesis"/>
    <property type="evidence" value="ECO:0007669"/>
    <property type="project" value="TreeGrafter"/>
</dbReference>
<reference evidence="5 6" key="1">
    <citation type="submission" date="2023-02" db="EMBL/GenBank/DDBJ databases">
        <title>Microbacterium betulae sp. nov., isolated from birch wood.</title>
        <authorList>
            <person name="Pasciak M."/>
            <person name="Pawlik K.J."/>
            <person name="Martynowski D."/>
            <person name="Laczmanski L."/>
            <person name="Ciekot J."/>
            <person name="Szponar B."/>
            <person name="Wojcik-Fatla A."/>
            <person name="Mackiewicz B."/>
            <person name="Farian E."/>
            <person name="Cholewa G."/>
            <person name="Cholewa A."/>
            <person name="Dutkiewicz J."/>
        </authorList>
    </citation>
    <scope>NUCLEOTIDE SEQUENCE [LARGE SCALE GENOMIC DNA]</scope>
    <source>
        <strain evidence="5 6">AB</strain>
    </source>
</reference>
<protein>
    <recommendedName>
        <fullName evidence="2">RNA pseudouridylate synthase</fullName>
    </recommendedName>
    <alternativeName>
        <fullName evidence="3">RNA-uridine isomerase</fullName>
    </alternativeName>
</protein>
<dbReference type="GO" id="GO:0003723">
    <property type="term" value="F:RNA binding"/>
    <property type="evidence" value="ECO:0007669"/>
    <property type="project" value="InterPro"/>
</dbReference>
<dbReference type="Gene3D" id="3.30.2350.10">
    <property type="entry name" value="Pseudouridine synthase"/>
    <property type="match status" value="1"/>
</dbReference>
<evidence type="ECO:0000313" key="5">
    <source>
        <dbReference type="EMBL" id="WOF24261.1"/>
    </source>
</evidence>
<dbReference type="GO" id="GO:0140098">
    <property type="term" value="F:catalytic activity, acting on RNA"/>
    <property type="evidence" value="ECO:0007669"/>
    <property type="project" value="UniProtKB-ARBA"/>
</dbReference>
<evidence type="ECO:0000259" key="4">
    <source>
        <dbReference type="Pfam" id="PF00849"/>
    </source>
</evidence>
<feature type="domain" description="Pseudouridine synthase RsuA/RluA-like" evidence="4">
    <location>
        <begin position="98"/>
        <end position="244"/>
    </location>
</feature>
<evidence type="ECO:0000256" key="2">
    <source>
        <dbReference type="ARBA" id="ARBA00031870"/>
    </source>
</evidence>
<evidence type="ECO:0000256" key="3">
    <source>
        <dbReference type="ARBA" id="ARBA00033164"/>
    </source>
</evidence>
<name>A0AA97FIM9_9MICO</name>
<dbReference type="Proteomes" id="UP001305498">
    <property type="component" value="Chromosome"/>
</dbReference>
<gene>
    <name evidence="5" type="ORF">N8K70_06205</name>
</gene>
<evidence type="ECO:0000313" key="6">
    <source>
        <dbReference type="Proteomes" id="UP001305498"/>
    </source>
</evidence>
<dbReference type="InterPro" id="IPR006145">
    <property type="entry name" value="PsdUridine_synth_RsuA/RluA"/>
</dbReference>
<dbReference type="InterPro" id="IPR050188">
    <property type="entry name" value="RluA_PseudoU_synthase"/>
</dbReference>
<proteinExistence type="predicted"/>
<comment type="catalytic activity">
    <reaction evidence="1">
        <text>a uridine in RNA = a pseudouridine in RNA</text>
        <dbReference type="Rhea" id="RHEA:48348"/>
        <dbReference type="Rhea" id="RHEA-COMP:12068"/>
        <dbReference type="Rhea" id="RHEA-COMP:12069"/>
        <dbReference type="ChEBI" id="CHEBI:65314"/>
        <dbReference type="ChEBI" id="CHEBI:65315"/>
    </reaction>
</comment>
<dbReference type="RefSeq" id="WP_317140732.1">
    <property type="nucleotide sequence ID" value="NZ_CP118157.1"/>
</dbReference>
<evidence type="ECO:0000256" key="1">
    <source>
        <dbReference type="ARBA" id="ARBA00000073"/>
    </source>
</evidence>
<dbReference type="PANTHER" id="PTHR21600">
    <property type="entry name" value="MITOCHONDRIAL RNA PSEUDOURIDINE SYNTHASE"/>
    <property type="match status" value="1"/>
</dbReference>
<dbReference type="Pfam" id="PF00849">
    <property type="entry name" value="PseudoU_synth_2"/>
    <property type="match status" value="1"/>
</dbReference>
<dbReference type="AlphaFoldDB" id="A0AA97FIM9"/>
<dbReference type="PROSITE" id="PS01129">
    <property type="entry name" value="PSI_RLU"/>
    <property type="match status" value="1"/>
</dbReference>
<dbReference type="GO" id="GO:0009982">
    <property type="term" value="F:pseudouridine synthase activity"/>
    <property type="evidence" value="ECO:0007669"/>
    <property type="project" value="InterPro"/>
</dbReference>
<dbReference type="InterPro" id="IPR006224">
    <property type="entry name" value="PsdUridine_synth_RluA-like_CS"/>
</dbReference>
<dbReference type="EMBL" id="CP118157">
    <property type="protein sequence ID" value="WOF24261.1"/>
    <property type="molecule type" value="Genomic_DNA"/>
</dbReference>
<dbReference type="SUPFAM" id="SSF55120">
    <property type="entry name" value="Pseudouridine synthase"/>
    <property type="match status" value="1"/>
</dbReference>